<keyword evidence="2" id="KW-0812">Transmembrane</keyword>
<evidence type="ECO:0000256" key="1">
    <source>
        <dbReference type="ARBA" id="ARBA00007613"/>
    </source>
</evidence>
<comment type="similarity">
    <text evidence="1 2">Belongs to the outer membrane factor (OMF) (TC 1.B.17) family.</text>
</comment>
<dbReference type="Proteomes" id="UP001058120">
    <property type="component" value="Chromosome"/>
</dbReference>
<keyword evidence="2" id="KW-0564">Palmitate</keyword>
<accession>A0ABY5Y038</accession>
<organism evidence="3 4">
    <name type="scientific">Taurinivorans muris</name>
    <dbReference type="NCBI Taxonomy" id="2787751"/>
    <lineage>
        <taxon>Bacteria</taxon>
        <taxon>Pseudomonadati</taxon>
        <taxon>Thermodesulfobacteriota</taxon>
        <taxon>Desulfovibrionia</taxon>
        <taxon>Desulfovibrionales</taxon>
        <taxon>Desulfovibrionaceae</taxon>
        <taxon>Taurinivorans</taxon>
    </lineage>
</organism>
<reference evidence="3" key="1">
    <citation type="submission" date="2020-12" db="EMBL/GenBank/DDBJ databases">
        <title>Taurinivorans muris gen. nov., sp. nov., fundamental and realized metabolic niche of a ubiquitous sulfidogenic bacterium in the murine intestine.</title>
        <authorList>
            <person name="Ye H."/>
            <person name="Hanson B.T."/>
            <person name="Loy A."/>
        </authorList>
    </citation>
    <scope>NUCLEOTIDE SEQUENCE</scope>
    <source>
        <strain evidence="3">LT0009</strain>
    </source>
</reference>
<proteinExistence type="inferred from homology"/>
<keyword evidence="2" id="KW-0449">Lipoprotein</keyword>
<dbReference type="PANTHER" id="PTHR30203:SF30">
    <property type="entry name" value="OUTER MEMBRANE PROTEIN-RELATED"/>
    <property type="match status" value="1"/>
</dbReference>
<comment type="subcellular location">
    <subcellularLocation>
        <location evidence="2">Cell membrane</location>
        <topology evidence="2">Lipid-anchor</topology>
    </subcellularLocation>
</comment>
<dbReference type="PANTHER" id="PTHR30203">
    <property type="entry name" value="OUTER MEMBRANE CATION EFFLUX PROTEIN"/>
    <property type="match status" value="1"/>
</dbReference>
<name>A0ABY5Y038_9BACT</name>
<dbReference type="InterPro" id="IPR010131">
    <property type="entry name" value="MdtP/NodT-like"/>
</dbReference>
<keyword evidence="4" id="KW-1185">Reference proteome</keyword>
<dbReference type="EMBL" id="CP065938">
    <property type="protein sequence ID" value="UWX04911.1"/>
    <property type="molecule type" value="Genomic_DNA"/>
</dbReference>
<dbReference type="SUPFAM" id="SSF56954">
    <property type="entry name" value="Outer membrane efflux proteins (OEP)"/>
    <property type="match status" value="1"/>
</dbReference>
<dbReference type="Gene3D" id="1.20.1600.10">
    <property type="entry name" value="Outer membrane efflux proteins (OEP)"/>
    <property type="match status" value="1"/>
</dbReference>
<sequence>MLKEKHTLRILYRFFCLFFLLFFCSACQGSGLRSELQEELLSSPMLGEYFYAELEPYKKEVGEVYNHKNKLWWDTFASADLNTLEQTALKENYDILTAYSRMKQYAAEAHIAESEFFPLITVGASGTSAHAERKSGSSERTVSETTEKYGLNASASYELDLWGRVRSAYSADNMRFYASRDDWQTAAMTITANIASAWVELLGNQAETDIVKEQIRVNESLVKLQKVRFSNSLVSSLDVLQQEEVLASSKAELPDLLQANLELKNTLCILLGKIPGNALNIDEHAPLPDVLAIPDVGIPVELLQYRPDIRSAWANVQAKHFDLKEAQANRLPKLNLSVSHVFNAGSLSLLLENWTNELMGSLSYTLFDAGAKKHQVEKMRAMAEEAVTAYIKTVAEAVAEVNNAIAQEYSQQEKLRLLEQQYVMAKSATRGALNSYLEGSEDVMRFLTLLQSTQDLERTIAKQRVNVVQVRINLYRALGNMYFPEEQVFVLAQKEAVDEK</sequence>
<protein>
    <submittedName>
        <fullName evidence="3">Efflux transporter outer membrane subunit</fullName>
    </submittedName>
</protein>
<evidence type="ECO:0000256" key="2">
    <source>
        <dbReference type="RuleBase" id="RU362097"/>
    </source>
</evidence>
<dbReference type="RefSeq" id="WP_334314466.1">
    <property type="nucleotide sequence ID" value="NZ_CP065938.1"/>
</dbReference>
<keyword evidence="2" id="KW-0472">Membrane</keyword>
<gene>
    <name evidence="3" type="ORF">JBF11_05300</name>
</gene>
<dbReference type="Pfam" id="PF02321">
    <property type="entry name" value="OEP"/>
    <property type="match status" value="2"/>
</dbReference>
<dbReference type="InterPro" id="IPR003423">
    <property type="entry name" value="OMP_efflux"/>
</dbReference>
<evidence type="ECO:0000313" key="3">
    <source>
        <dbReference type="EMBL" id="UWX04911.1"/>
    </source>
</evidence>
<dbReference type="NCBIfam" id="TIGR01845">
    <property type="entry name" value="outer_NodT"/>
    <property type="match status" value="1"/>
</dbReference>
<dbReference type="Gene3D" id="2.20.200.10">
    <property type="entry name" value="Outer membrane efflux proteins (OEP)"/>
    <property type="match status" value="1"/>
</dbReference>
<evidence type="ECO:0000313" key="4">
    <source>
        <dbReference type="Proteomes" id="UP001058120"/>
    </source>
</evidence>
<keyword evidence="2" id="KW-1134">Transmembrane beta strand</keyword>